<dbReference type="InterPro" id="IPR040198">
    <property type="entry name" value="Fido_containing"/>
</dbReference>
<protein>
    <submittedName>
        <fullName evidence="2">Fic family protein</fullName>
    </submittedName>
</protein>
<dbReference type="RefSeq" id="WP_091708539.1">
    <property type="nucleotide sequence ID" value="NZ_FNCA01000002.1"/>
</dbReference>
<dbReference type="EMBL" id="FNCA01000002">
    <property type="protein sequence ID" value="SDF45250.1"/>
    <property type="molecule type" value="Genomic_DNA"/>
</dbReference>
<sequence length="441" mass="51592">MRIPEAPPELNDSSLQGILPYLNNADVSAATKKYNNRYLYWSEFKHKPIPDFITHEQLWLLLKLSRDLGSEQLKISDVPGFRLSYYLTPDIQEKLHNFDLNLGGTLESQNIIGKDHQQQYLMNSIMEEAIASSQLEGASTTRQEAKKMLMQERNPKDKSEQMIFNNYKTIKKLSSMKHEKLTIESILDIHSCMTENTLDDPGNIGVFRKSDDIYVIDNMTGEIVHTPLEHIHISQVMQDICDFVNKESDDDFIHPIIKASILHFLIGYIHPFVDGNGRTARALFYWYLLSKNYWLIEYMSISRMIKDSPGQYSQAYLYTELDENDVTYFINYQLKTMDQAFKSLKGYISKKIEEKKQLYDFKKIPGINERQSYILKWLLDDPKMTFTIKEMENRLSVVYQTARNDIMGLEQLGLLGKNKVDKKKILYYRSNEFTNILKKLM</sequence>
<reference evidence="2 3" key="1">
    <citation type="submission" date="2016-10" db="EMBL/GenBank/DDBJ databases">
        <authorList>
            <person name="Varghese N."/>
            <person name="Submissions S."/>
        </authorList>
    </citation>
    <scope>NUCLEOTIDE SEQUENCE [LARGE SCALE GENOMIC DNA]</scope>
    <source>
        <strain evidence="2 3">PL 12/M</strain>
    </source>
</reference>
<dbReference type="Proteomes" id="UP000199259">
    <property type="component" value="Unassembled WGS sequence"/>
</dbReference>
<dbReference type="PANTHER" id="PTHR13504">
    <property type="entry name" value="FIDO DOMAIN-CONTAINING PROTEIN DDB_G0283145"/>
    <property type="match status" value="1"/>
</dbReference>
<dbReference type="InterPro" id="IPR036390">
    <property type="entry name" value="WH_DNA-bd_sf"/>
</dbReference>
<evidence type="ECO:0000259" key="1">
    <source>
        <dbReference type="PROSITE" id="PS51459"/>
    </source>
</evidence>
<comment type="caution">
    <text evidence="2">The sequence shown here is derived from an EMBL/GenBank/DDBJ whole genome shotgun (WGS) entry which is preliminary data.</text>
</comment>
<dbReference type="SUPFAM" id="SSF140931">
    <property type="entry name" value="Fic-like"/>
    <property type="match status" value="1"/>
</dbReference>
<dbReference type="Pfam" id="PF02661">
    <property type="entry name" value="Fic"/>
    <property type="match status" value="1"/>
</dbReference>
<dbReference type="InterPro" id="IPR036597">
    <property type="entry name" value="Fido-like_dom_sf"/>
</dbReference>
<gene>
    <name evidence="2" type="ORF">SAMN04488589_0567</name>
</gene>
<dbReference type="Gene3D" id="1.10.3290.10">
    <property type="entry name" value="Fido-like domain"/>
    <property type="match status" value="1"/>
</dbReference>
<accession>A0A7Z7FBZ5</accession>
<evidence type="ECO:0000313" key="2">
    <source>
        <dbReference type="EMBL" id="SDF45250.1"/>
    </source>
</evidence>
<dbReference type="OrthoDB" id="350952at2157"/>
<feature type="domain" description="Fido" evidence="1">
    <location>
        <begin position="181"/>
        <end position="335"/>
    </location>
</feature>
<dbReference type="InterPro" id="IPR003812">
    <property type="entry name" value="Fido"/>
</dbReference>
<dbReference type="PROSITE" id="PS51459">
    <property type="entry name" value="FIDO"/>
    <property type="match status" value="1"/>
</dbReference>
<organism evidence="2 3">
    <name type="scientific">Methanolobus vulcani</name>
    <dbReference type="NCBI Taxonomy" id="38026"/>
    <lineage>
        <taxon>Archaea</taxon>
        <taxon>Methanobacteriati</taxon>
        <taxon>Methanobacteriota</taxon>
        <taxon>Stenosarchaea group</taxon>
        <taxon>Methanomicrobia</taxon>
        <taxon>Methanosarcinales</taxon>
        <taxon>Methanosarcinaceae</taxon>
        <taxon>Methanolobus</taxon>
    </lineage>
</organism>
<evidence type="ECO:0000313" key="3">
    <source>
        <dbReference type="Proteomes" id="UP000199259"/>
    </source>
</evidence>
<dbReference type="PANTHER" id="PTHR13504:SF38">
    <property type="entry name" value="FIDO DOMAIN-CONTAINING PROTEIN"/>
    <property type="match status" value="1"/>
</dbReference>
<keyword evidence="3" id="KW-1185">Reference proteome</keyword>
<dbReference type="AlphaFoldDB" id="A0A7Z7FBZ5"/>
<dbReference type="SUPFAM" id="SSF46785">
    <property type="entry name" value="Winged helix' DNA-binding domain"/>
    <property type="match status" value="1"/>
</dbReference>
<proteinExistence type="predicted"/>
<name>A0A7Z7FBZ5_9EURY</name>